<reference evidence="2" key="1">
    <citation type="journal article" date="2011" name="PLoS Biol.">
        <title>Gene gain and loss during evolution of obligate parasitism in the white rust pathogen of Arabidopsis thaliana.</title>
        <authorList>
            <person name="Kemen E."/>
            <person name="Gardiner A."/>
            <person name="Schultz-Larsen T."/>
            <person name="Kemen A.C."/>
            <person name="Balmuth A.L."/>
            <person name="Robert-Seilaniantz A."/>
            <person name="Bailey K."/>
            <person name="Holub E."/>
            <person name="Studholme D.J."/>
            <person name="Maclean D."/>
            <person name="Jones J.D."/>
        </authorList>
    </citation>
    <scope>NUCLEOTIDE SEQUENCE</scope>
</reference>
<sequence>MTKYSRPSSSKELNDFEYARGWAFRDLRKAGRREDDIEEALVAEKRLEWTRTAFGKMVRISDDFVAPVSKAQCSSRVRKARLHVNKVPTPAPPSRKMENAMPVDFVYDINVRRKLREAIDSERRMLLIETKAKEERLRASNQWVYDATDNSKKKNPTSRTTPIASVSSVKSVEPSRSHPKHTQSCSDLSTRDDLAGKTENYLYSRLVHSEILQFEQRLLEACRDK</sequence>
<evidence type="ECO:0000256" key="1">
    <source>
        <dbReference type="SAM" id="MobiDB-lite"/>
    </source>
</evidence>
<proteinExistence type="predicted"/>
<dbReference type="HOGENOM" id="CLU_1231773_0_0_1"/>
<feature type="compositionally biased region" description="Polar residues" evidence="1">
    <location>
        <begin position="157"/>
        <end position="170"/>
    </location>
</feature>
<reference evidence="2" key="2">
    <citation type="submission" date="2011-02" db="EMBL/GenBank/DDBJ databases">
        <authorList>
            <person name="MacLean D."/>
        </authorList>
    </citation>
    <scope>NUCLEOTIDE SEQUENCE</scope>
</reference>
<dbReference type="AlphaFoldDB" id="F0W904"/>
<organism evidence="2">
    <name type="scientific">Albugo laibachii Nc14</name>
    <dbReference type="NCBI Taxonomy" id="890382"/>
    <lineage>
        <taxon>Eukaryota</taxon>
        <taxon>Sar</taxon>
        <taxon>Stramenopiles</taxon>
        <taxon>Oomycota</taxon>
        <taxon>Peronosporomycetes</taxon>
        <taxon>Albuginales</taxon>
        <taxon>Albuginaceae</taxon>
        <taxon>Albugo</taxon>
    </lineage>
</organism>
<gene>
    <name evidence="2" type="primary">AlNc14C37G3274</name>
    <name evidence="2" type="ORF">ALNC14_037580</name>
</gene>
<evidence type="ECO:0000313" key="2">
    <source>
        <dbReference type="EMBL" id="CCA17615.1"/>
    </source>
</evidence>
<dbReference type="EMBL" id="FR824082">
    <property type="protein sequence ID" value="CCA17615.1"/>
    <property type="molecule type" value="Genomic_DNA"/>
</dbReference>
<accession>F0W904</accession>
<protein>
    <submittedName>
        <fullName evidence="2">AlNc14C37G3274 protein</fullName>
    </submittedName>
</protein>
<feature type="region of interest" description="Disordered" evidence="1">
    <location>
        <begin position="148"/>
        <end position="191"/>
    </location>
</feature>
<name>F0W904_9STRA</name>